<keyword evidence="2" id="KW-1185">Reference proteome</keyword>
<proteinExistence type="predicted"/>
<accession>A0A194PMS6</accession>
<protein>
    <submittedName>
        <fullName evidence="1">Uncharacterized protein</fullName>
    </submittedName>
</protein>
<evidence type="ECO:0000313" key="1">
    <source>
        <dbReference type="EMBL" id="KPI92425.1"/>
    </source>
</evidence>
<sequence length="128" mass="14883">MHARKTKDGRERERDRYTSNTYLAKYQHIHTPKIRYKKRRIAMEQCVWRRVGREPGGNTLFHTNNNLRRLKETEGSLVRERIQDNARRKSGSVRLSPSVLHGYGVRGVRWVQAPPQTAGNNQTSGDEG</sequence>
<dbReference type="EMBL" id="KQ459604">
    <property type="protein sequence ID" value="KPI92425.1"/>
    <property type="molecule type" value="Genomic_DNA"/>
</dbReference>
<reference evidence="1 2" key="1">
    <citation type="journal article" date="2015" name="Nat. Commun.">
        <title>Outbred genome sequencing and CRISPR/Cas9 gene editing in butterflies.</title>
        <authorList>
            <person name="Li X."/>
            <person name="Fan D."/>
            <person name="Zhang W."/>
            <person name="Liu G."/>
            <person name="Zhang L."/>
            <person name="Zhao L."/>
            <person name="Fang X."/>
            <person name="Chen L."/>
            <person name="Dong Y."/>
            <person name="Chen Y."/>
            <person name="Ding Y."/>
            <person name="Zhao R."/>
            <person name="Feng M."/>
            <person name="Zhu Y."/>
            <person name="Feng Y."/>
            <person name="Jiang X."/>
            <person name="Zhu D."/>
            <person name="Xiang H."/>
            <person name="Feng X."/>
            <person name="Li S."/>
            <person name="Wang J."/>
            <person name="Zhang G."/>
            <person name="Kronforst M.R."/>
            <person name="Wang W."/>
        </authorList>
    </citation>
    <scope>NUCLEOTIDE SEQUENCE [LARGE SCALE GENOMIC DNA]</scope>
    <source>
        <strain evidence="1">Ya'a_city_454_Px</strain>
        <tissue evidence="1">Whole body</tissue>
    </source>
</reference>
<name>A0A194PMS6_PAPXU</name>
<evidence type="ECO:0000313" key="2">
    <source>
        <dbReference type="Proteomes" id="UP000053268"/>
    </source>
</evidence>
<dbReference type="Proteomes" id="UP000053268">
    <property type="component" value="Unassembled WGS sequence"/>
</dbReference>
<dbReference type="AlphaFoldDB" id="A0A194PMS6"/>
<gene>
    <name evidence="1" type="ORF">RR46_13646</name>
</gene>
<organism evidence="1 2">
    <name type="scientific">Papilio xuthus</name>
    <name type="common">Asian swallowtail butterfly</name>
    <dbReference type="NCBI Taxonomy" id="66420"/>
    <lineage>
        <taxon>Eukaryota</taxon>
        <taxon>Metazoa</taxon>
        <taxon>Ecdysozoa</taxon>
        <taxon>Arthropoda</taxon>
        <taxon>Hexapoda</taxon>
        <taxon>Insecta</taxon>
        <taxon>Pterygota</taxon>
        <taxon>Neoptera</taxon>
        <taxon>Endopterygota</taxon>
        <taxon>Lepidoptera</taxon>
        <taxon>Glossata</taxon>
        <taxon>Ditrysia</taxon>
        <taxon>Papilionoidea</taxon>
        <taxon>Papilionidae</taxon>
        <taxon>Papilioninae</taxon>
        <taxon>Papilio</taxon>
    </lineage>
</organism>